<feature type="transmembrane region" description="Helical" evidence="5">
    <location>
        <begin position="128"/>
        <end position="148"/>
    </location>
</feature>
<evidence type="ECO:0000313" key="8">
    <source>
        <dbReference type="Proteomes" id="UP000325565"/>
    </source>
</evidence>
<protein>
    <recommendedName>
        <fullName evidence="6">EamA domain-containing protein</fullName>
    </recommendedName>
</protein>
<evidence type="ECO:0000256" key="2">
    <source>
        <dbReference type="ARBA" id="ARBA00022692"/>
    </source>
</evidence>
<dbReference type="AlphaFoldDB" id="A0A5E7RKB8"/>
<keyword evidence="3 5" id="KW-1133">Transmembrane helix</keyword>
<feature type="transmembrane region" description="Helical" evidence="5">
    <location>
        <begin position="21"/>
        <end position="39"/>
    </location>
</feature>
<evidence type="ECO:0000256" key="4">
    <source>
        <dbReference type="ARBA" id="ARBA00023136"/>
    </source>
</evidence>
<dbReference type="PANTHER" id="PTHR32322:SF9">
    <property type="entry name" value="AMINO-ACID METABOLITE EFFLUX PUMP-RELATED"/>
    <property type="match status" value="1"/>
</dbReference>
<proteinExistence type="predicted"/>
<dbReference type="InterPro" id="IPR037185">
    <property type="entry name" value="EmrE-like"/>
</dbReference>
<evidence type="ECO:0000313" key="7">
    <source>
        <dbReference type="EMBL" id="VVP71423.1"/>
    </source>
</evidence>
<dbReference type="InterPro" id="IPR050638">
    <property type="entry name" value="AA-Vitamin_Transporters"/>
</dbReference>
<feature type="transmembrane region" description="Helical" evidence="5">
    <location>
        <begin position="243"/>
        <end position="262"/>
    </location>
</feature>
<feature type="transmembrane region" description="Helical" evidence="5">
    <location>
        <begin position="210"/>
        <end position="231"/>
    </location>
</feature>
<feature type="transmembrane region" description="Helical" evidence="5">
    <location>
        <begin position="268"/>
        <end position="286"/>
    </location>
</feature>
<dbReference type="InterPro" id="IPR000620">
    <property type="entry name" value="EamA_dom"/>
</dbReference>
<feature type="transmembrane region" description="Helical" evidence="5">
    <location>
        <begin position="79"/>
        <end position="96"/>
    </location>
</feature>
<reference evidence="7 8" key="1">
    <citation type="submission" date="2019-09" db="EMBL/GenBank/DDBJ databases">
        <authorList>
            <person name="Chandra G."/>
            <person name="Truman W A."/>
        </authorList>
    </citation>
    <scope>NUCLEOTIDE SEQUENCE [LARGE SCALE GENOMIC DNA]</scope>
    <source>
        <strain evidence="7">PS922</strain>
    </source>
</reference>
<keyword evidence="4 5" id="KW-0472">Membrane</keyword>
<keyword evidence="2 5" id="KW-0812">Transmembrane</keyword>
<sequence length="295" mass="30851">MRQKTLDSLTLKSTKKVVIPTTLAMLAFAANSVLCRLALRHTEIDPTSFTLIRLVSGAIILWVLLAIKGGTSRPSGTWFGAFTLFAYAFAFSYAYLNLETGTGALLLFGAVQLTMLCYGYYNGERMQGAALTGLLLAIGGLVALLLPGSSAPPLGSAGIMLLSGIAWAGYSLIGKQSNDPLASTTGNFLRAVPMMLLASIPFVNDFSIDFWGGVCAIASGTIASGVGYAIWYAAMRSLSSFRAATIQLSVPVLASIAGVFILGEHLTIRLALTSLAVLGGIGLVLSDKRLAKGAN</sequence>
<feature type="transmembrane region" description="Helical" evidence="5">
    <location>
        <begin position="154"/>
        <end position="173"/>
    </location>
</feature>
<feature type="domain" description="EamA" evidence="6">
    <location>
        <begin position="159"/>
        <end position="285"/>
    </location>
</feature>
<evidence type="ECO:0000259" key="6">
    <source>
        <dbReference type="Pfam" id="PF00892"/>
    </source>
</evidence>
<evidence type="ECO:0000256" key="5">
    <source>
        <dbReference type="SAM" id="Phobius"/>
    </source>
</evidence>
<evidence type="ECO:0000256" key="1">
    <source>
        <dbReference type="ARBA" id="ARBA00004141"/>
    </source>
</evidence>
<dbReference type="GO" id="GO:0016020">
    <property type="term" value="C:membrane"/>
    <property type="evidence" value="ECO:0007669"/>
    <property type="project" value="UniProtKB-SubCell"/>
</dbReference>
<feature type="transmembrane region" description="Helical" evidence="5">
    <location>
        <begin position="51"/>
        <end position="67"/>
    </location>
</feature>
<dbReference type="PANTHER" id="PTHR32322">
    <property type="entry name" value="INNER MEMBRANE TRANSPORTER"/>
    <property type="match status" value="1"/>
</dbReference>
<gene>
    <name evidence="7" type="ORF">PS922_00864</name>
</gene>
<evidence type="ECO:0000256" key="3">
    <source>
        <dbReference type="ARBA" id="ARBA00022989"/>
    </source>
</evidence>
<dbReference type="SUPFAM" id="SSF103481">
    <property type="entry name" value="Multidrug resistance efflux transporter EmrE"/>
    <property type="match status" value="1"/>
</dbReference>
<comment type="subcellular location">
    <subcellularLocation>
        <location evidence="1">Membrane</location>
        <topology evidence="1">Multi-pass membrane protein</topology>
    </subcellularLocation>
</comment>
<feature type="domain" description="EamA" evidence="6">
    <location>
        <begin position="23"/>
        <end position="145"/>
    </location>
</feature>
<feature type="transmembrane region" description="Helical" evidence="5">
    <location>
        <begin position="102"/>
        <end position="121"/>
    </location>
</feature>
<accession>A0A5E7RKB8</accession>
<dbReference type="EMBL" id="CABVJB010000001">
    <property type="protein sequence ID" value="VVP71423.1"/>
    <property type="molecule type" value="Genomic_DNA"/>
</dbReference>
<dbReference type="Proteomes" id="UP000325565">
    <property type="component" value="Unassembled WGS sequence"/>
</dbReference>
<name>A0A5E7RKB8_PSEFL</name>
<feature type="transmembrane region" description="Helical" evidence="5">
    <location>
        <begin position="185"/>
        <end position="204"/>
    </location>
</feature>
<organism evidence="7 8">
    <name type="scientific">Pseudomonas fluorescens</name>
    <dbReference type="NCBI Taxonomy" id="294"/>
    <lineage>
        <taxon>Bacteria</taxon>
        <taxon>Pseudomonadati</taxon>
        <taxon>Pseudomonadota</taxon>
        <taxon>Gammaproteobacteria</taxon>
        <taxon>Pseudomonadales</taxon>
        <taxon>Pseudomonadaceae</taxon>
        <taxon>Pseudomonas</taxon>
    </lineage>
</organism>
<dbReference type="Pfam" id="PF00892">
    <property type="entry name" value="EamA"/>
    <property type="match status" value="2"/>
</dbReference>